<dbReference type="Proteomes" id="UP000243542">
    <property type="component" value="Unassembled WGS sequence"/>
</dbReference>
<organism evidence="1 2">
    <name type="scientific">Amycolatopsis sulphurea</name>
    <dbReference type="NCBI Taxonomy" id="76022"/>
    <lineage>
        <taxon>Bacteria</taxon>
        <taxon>Bacillati</taxon>
        <taxon>Actinomycetota</taxon>
        <taxon>Actinomycetes</taxon>
        <taxon>Pseudonocardiales</taxon>
        <taxon>Pseudonocardiaceae</taxon>
        <taxon>Amycolatopsis</taxon>
    </lineage>
</organism>
<keyword evidence="2" id="KW-1185">Reference proteome</keyword>
<protein>
    <submittedName>
        <fullName evidence="1">Uncharacterized protein</fullName>
    </submittedName>
</protein>
<comment type="caution">
    <text evidence="1">The sequence shown here is derived from an EMBL/GenBank/DDBJ whole genome shotgun (WGS) entry which is preliminary data.</text>
</comment>
<accession>A0A2A9FGH0</accession>
<evidence type="ECO:0000313" key="1">
    <source>
        <dbReference type="EMBL" id="PFG50454.1"/>
    </source>
</evidence>
<gene>
    <name evidence="1" type="ORF">ATK36_5690</name>
</gene>
<proteinExistence type="predicted"/>
<reference evidence="1 2" key="1">
    <citation type="submission" date="2017-10" db="EMBL/GenBank/DDBJ databases">
        <title>Sequencing the genomes of 1000 actinobacteria strains.</title>
        <authorList>
            <person name="Klenk H.-P."/>
        </authorList>
    </citation>
    <scope>NUCLEOTIDE SEQUENCE [LARGE SCALE GENOMIC DNA]</scope>
    <source>
        <strain evidence="1 2">DSM 46092</strain>
    </source>
</reference>
<dbReference type="AlphaFoldDB" id="A0A2A9FGH0"/>
<name>A0A2A9FGH0_9PSEU</name>
<sequence>MAAYRDAVAMAEVLGEAMTRAGLADPAVTLVPSLSADGTPVVMLTLTVGAVRRIDALLASGTPPPGWTAAAGRKRSQTRPAMAPVVQGLCFPSPPVPPSPQ</sequence>
<evidence type="ECO:0000313" key="2">
    <source>
        <dbReference type="Proteomes" id="UP000243542"/>
    </source>
</evidence>
<dbReference type="EMBL" id="PDJK01000002">
    <property type="protein sequence ID" value="PFG50454.1"/>
    <property type="molecule type" value="Genomic_DNA"/>
</dbReference>